<organism evidence="2 3">
    <name type="scientific">Neoarthrinium moseri</name>
    <dbReference type="NCBI Taxonomy" id="1658444"/>
    <lineage>
        <taxon>Eukaryota</taxon>
        <taxon>Fungi</taxon>
        <taxon>Dikarya</taxon>
        <taxon>Ascomycota</taxon>
        <taxon>Pezizomycotina</taxon>
        <taxon>Sordariomycetes</taxon>
        <taxon>Xylariomycetidae</taxon>
        <taxon>Amphisphaeriales</taxon>
        <taxon>Apiosporaceae</taxon>
        <taxon>Neoarthrinium</taxon>
    </lineage>
</organism>
<dbReference type="EMBL" id="JAFIMR010000044">
    <property type="protein sequence ID" value="KAI1856443.1"/>
    <property type="molecule type" value="Genomic_DNA"/>
</dbReference>
<proteinExistence type="predicted"/>
<gene>
    <name evidence="2" type="ORF">JX265_011690</name>
</gene>
<protein>
    <recommendedName>
        <fullName evidence="4">O-methyltransferase</fullName>
    </recommendedName>
</protein>
<comment type="caution">
    <text evidence="2">The sequence shown here is derived from an EMBL/GenBank/DDBJ whole genome shotgun (WGS) entry which is preliminary data.</text>
</comment>
<evidence type="ECO:0000313" key="2">
    <source>
        <dbReference type="EMBL" id="KAI1856443.1"/>
    </source>
</evidence>
<dbReference type="SUPFAM" id="SSF53335">
    <property type="entry name" value="S-adenosyl-L-methionine-dependent methyltransferases"/>
    <property type="match status" value="1"/>
</dbReference>
<name>A0A9Q0AHF2_9PEZI</name>
<feature type="region of interest" description="Disordered" evidence="1">
    <location>
        <begin position="299"/>
        <end position="318"/>
    </location>
</feature>
<accession>A0A9Q0AHF2</accession>
<dbReference type="PANTHER" id="PTHR43712">
    <property type="entry name" value="PUTATIVE (AFU_ORTHOLOGUE AFUA_4G14580)-RELATED"/>
    <property type="match status" value="1"/>
</dbReference>
<reference evidence="2" key="1">
    <citation type="submission" date="2021-03" db="EMBL/GenBank/DDBJ databases">
        <title>Revisited historic fungal species revealed as producer of novel bioactive compounds through whole genome sequencing and comparative genomics.</title>
        <authorList>
            <person name="Vignolle G.A."/>
            <person name="Hochenegger N."/>
            <person name="Mach R.L."/>
            <person name="Mach-Aigner A.R."/>
            <person name="Javad Rahimi M."/>
            <person name="Salim K.A."/>
            <person name="Chan C.M."/>
            <person name="Lim L.B.L."/>
            <person name="Cai F."/>
            <person name="Druzhinina I.S."/>
            <person name="U'Ren J.M."/>
            <person name="Derntl C."/>
        </authorList>
    </citation>
    <scope>NUCLEOTIDE SEQUENCE</scope>
    <source>
        <strain evidence="2">TUCIM 5799</strain>
    </source>
</reference>
<dbReference type="InterPro" id="IPR029063">
    <property type="entry name" value="SAM-dependent_MTases_sf"/>
</dbReference>
<dbReference type="AlphaFoldDB" id="A0A9Q0AHF2"/>
<evidence type="ECO:0000256" key="1">
    <source>
        <dbReference type="SAM" id="MobiDB-lite"/>
    </source>
</evidence>
<keyword evidence="3" id="KW-1185">Reference proteome</keyword>
<sequence>MSISSALADLQHAADRDAEGDELAQMELLSGLQKLQNLLTTPPEKFLRMSFQMYQNVSVRLVQLSRSPRSDSMKLTLVVRLMRLITIIDIADEIGLHEYQANEATQYSIQRGILGDVDYCNMGPIASKTNIDAHAYSFGKPTFPWMMANQEHAQAFNGFMAARRGAMWNKWYNVYPVSDKVTAKEINESNLPGRIIVQDQPHVMTKLDGIDTMAHDIFTPQPISGGRLYYFKQIIHNWQDEQAVAILRNKAVTMKSRLLDHINRRLCFARTGSKTTGCFYGYGDASAIQRNRTYRTAVVGSHPSSWPPNGGDLVRRRN</sequence>
<evidence type="ECO:0008006" key="4">
    <source>
        <dbReference type="Google" id="ProtNLM"/>
    </source>
</evidence>
<evidence type="ECO:0000313" key="3">
    <source>
        <dbReference type="Proteomes" id="UP000829685"/>
    </source>
</evidence>
<dbReference type="Gene3D" id="3.40.50.150">
    <property type="entry name" value="Vaccinia Virus protein VP39"/>
    <property type="match status" value="1"/>
</dbReference>
<dbReference type="PANTHER" id="PTHR43712:SF1">
    <property type="entry name" value="HYPOTHETICAL O-METHYLTRANSFERASE (EUROFUNG)-RELATED"/>
    <property type="match status" value="1"/>
</dbReference>
<dbReference type="Proteomes" id="UP000829685">
    <property type="component" value="Unassembled WGS sequence"/>
</dbReference>